<comment type="caution">
    <text evidence="2">The sequence shown here is derived from an EMBL/GenBank/DDBJ whole genome shotgun (WGS) entry which is preliminary data.</text>
</comment>
<dbReference type="GeneID" id="59286782"/>
<reference evidence="2 3" key="1">
    <citation type="journal article" date="2020" name="Genomics">
        <title>Complete, high-quality genomes from long-read metagenomic sequencing of two wolf lichen thalli reveals enigmatic genome architecture.</title>
        <authorList>
            <person name="McKenzie S.K."/>
            <person name="Walston R.F."/>
            <person name="Allen J.L."/>
        </authorList>
    </citation>
    <scope>NUCLEOTIDE SEQUENCE [LARGE SCALE GENOMIC DNA]</scope>
    <source>
        <strain evidence="2">WasteWater2</strain>
    </source>
</reference>
<organism evidence="2 3">
    <name type="scientific">Letharia columbiana</name>
    <dbReference type="NCBI Taxonomy" id="112416"/>
    <lineage>
        <taxon>Eukaryota</taxon>
        <taxon>Fungi</taxon>
        <taxon>Dikarya</taxon>
        <taxon>Ascomycota</taxon>
        <taxon>Pezizomycotina</taxon>
        <taxon>Lecanoromycetes</taxon>
        <taxon>OSLEUM clade</taxon>
        <taxon>Lecanoromycetidae</taxon>
        <taxon>Lecanorales</taxon>
        <taxon>Lecanorineae</taxon>
        <taxon>Parmeliaceae</taxon>
        <taxon>Letharia</taxon>
    </lineage>
</organism>
<dbReference type="RefSeq" id="XP_037166160.1">
    <property type="nucleotide sequence ID" value="XM_037307036.1"/>
</dbReference>
<dbReference type="AlphaFoldDB" id="A0A8H6L609"/>
<protein>
    <submittedName>
        <fullName evidence="2">Uncharacterized protein</fullName>
    </submittedName>
</protein>
<evidence type="ECO:0000313" key="3">
    <source>
        <dbReference type="Proteomes" id="UP000578531"/>
    </source>
</evidence>
<accession>A0A8H6L609</accession>
<evidence type="ECO:0000256" key="1">
    <source>
        <dbReference type="SAM" id="MobiDB-lite"/>
    </source>
</evidence>
<evidence type="ECO:0000313" key="2">
    <source>
        <dbReference type="EMBL" id="KAF6236827.1"/>
    </source>
</evidence>
<keyword evidence="3" id="KW-1185">Reference proteome</keyword>
<name>A0A8H6L609_9LECA</name>
<gene>
    <name evidence="2" type="ORF">HO173_005118</name>
</gene>
<feature type="compositionally biased region" description="Polar residues" evidence="1">
    <location>
        <begin position="1"/>
        <end position="20"/>
    </location>
</feature>
<sequence length="102" mass="10707">MTPNSLPGLSIKQVGSSAESRSSKRKIKTESAGVNTIAKRPKTDESATEEPANDSSASATVTDDLDTVISGVAERLSTMKLLLGRGNFPDVEELAKQGPGIY</sequence>
<proteinExistence type="predicted"/>
<feature type="region of interest" description="Disordered" evidence="1">
    <location>
        <begin position="1"/>
        <end position="61"/>
    </location>
</feature>
<dbReference type="EMBL" id="JACCJC010000017">
    <property type="protein sequence ID" value="KAF6236827.1"/>
    <property type="molecule type" value="Genomic_DNA"/>
</dbReference>
<dbReference type="Proteomes" id="UP000578531">
    <property type="component" value="Unassembled WGS sequence"/>
</dbReference>